<sequence length="375" mass="39861">MQNEIVSWLQQLVQTPSVNPLHSQNPDHAGEARMAKVVSQFLTEAGFDVTLEEVEPGRCNVIARCPGPADRPRIFFGPHLDTVSVKGMTIEPFSGEIRDGKLWGRGASDTKGPMAAMLMALKNCADHLKTSAVAADFVGFVSEETDQAGAKHFAKNHADEYNFAVVGEPTSLQVVNVTKGCLWAQLDATGVATHASQPHLGENAVLKLCSALTALQAQFAPQLAEFTHPVLGATSLNIATMQGGTLPNIVPAAASARLDIRFTPSLHDAGGPFALLEKFLHDYPLDISAKSLTCNPPMEVAADHPMITKLCAAGPATSCTGAPWFSDAAHLNAGGIPAICIGPGSIDQAHTCDEFIQLDDLEDGLTFFEKFIRSL</sequence>
<dbReference type="Gene3D" id="3.30.70.360">
    <property type="match status" value="1"/>
</dbReference>
<comment type="similarity">
    <text evidence="2">Belongs to the peptidase M20A family.</text>
</comment>
<proteinExistence type="inferred from homology"/>
<evidence type="ECO:0000313" key="7">
    <source>
        <dbReference type="EMBL" id="MBK1791960.1"/>
    </source>
</evidence>
<keyword evidence="3" id="KW-0479">Metal-binding</keyword>
<dbReference type="PANTHER" id="PTHR43808:SF8">
    <property type="entry name" value="PEPTIDASE M20 DIMERISATION DOMAIN-CONTAINING PROTEIN"/>
    <property type="match status" value="1"/>
</dbReference>
<keyword evidence="4" id="KW-0378">Hydrolase</keyword>
<protein>
    <submittedName>
        <fullName evidence="7">M20 family metallopeptidase</fullName>
    </submittedName>
</protein>
<dbReference type="Proteomes" id="UP000624703">
    <property type="component" value="Unassembled WGS sequence"/>
</dbReference>
<dbReference type="InterPro" id="IPR036264">
    <property type="entry name" value="Bact_exopeptidase_dim_dom"/>
</dbReference>
<dbReference type="Pfam" id="PF01546">
    <property type="entry name" value="Peptidase_M20"/>
    <property type="match status" value="1"/>
</dbReference>
<dbReference type="SUPFAM" id="SSF53187">
    <property type="entry name" value="Zn-dependent exopeptidases"/>
    <property type="match status" value="1"/>
</dbReference>
<dbReference type="InterPro" id="IPR011650">
    <property type="entry name" value="Peptidase_M20_dimer"/>
</dbReference>
<reference evidence="7" key="1">
    <citation type="submission" date="2021-01" db="EMBL/GenBank/DDBJ databases">
        <title>Modified the classification status of verrucomicrobia.</title>
        <authorList>
            <person name="Feng X."/>
        </authorList>
    </citation>
    <scope>NUCLEOTIDE SEQUENCE</scope>
    <source>
        <strain evidence="7">_KCTC 22039</strain>
    </source>
</reference>
<organism evidence="7 8">
    <name type="scientific">Persicirhabdus sediminis</name>
    <dbReference type="NCBI Taxonomy" id="454144"/>
    <lineage>
        <taxon>Bacteria</taxon>
        <taxon>Pseudomonadati</taxon>
        <taxon>Verrucomicrobiota</taxon>
        <taxon>Verrucomicrobiia</taxon>
        <taxon>Verrucomicrobiales</taxon>
        <taxon>Verrucomicrobiaceae</taxon>
        <taxon>Persicirhabdus</taxon>
    </lineage>
</organism>
<evidence type="ECO:0000313" key="8">
    <source>
        <dbReference type="Proteomes" id="UP000624703"/>
    </source>
</evidence>
<dbReference type="InterPro" id="IPR050072">
    <property type="entry name" value="Peptidase_M20A"/>
</dbReference>
<evidence type="ECO:0000256" key="1">
    <source>
        <dbReference type="ARBA" id="ARBA00001947"/>
    </source>
</evidence>
<evidence type="ECO:0000256" key="4">
    <source>
        <dbReference type="ARBA" id="ARBA00022801"/>
    </source>
</evidence>
<keyword evidence="8" id="KW-1185">Reference proteome</keyword>
<dbReference type="InterPro" id="IPR002933">
    <property type="entry name" value="Peptidase_M20"/>
</dbReference>
<dbReference type="EMBL" id="JAENIM010000042">
    <property type="protein sequence ID" value="MBK1791960.1"/>
    <property type="molecule type" value="Genomic_DNA"/>
</dbReference>
<keyword evidence="5" id="KW-0862">Zinc</keyword>
<evidence type="ECO:0000259" key="6">
    <source>
        <dbReference type="Pfam" id="PF07687"/>
    </source>
</evidence>
<dbReference type="Pfam" id="PF07687">
    <property type="entry name" value="M20_dimer"/>
    <property type="match status" value="1"/>
</dbReference>
<feature type="domain" description="Peptidase M20 dimerisation" evidence="6">
    <location>
        <begin position="178"/>
        <end position="265"/>
    </location>
</feature>
<name>A0A8J7MFQ7_9BACT</name>
<comment type="cofactor">
    <cofactor evidence="1">
        <name>Zn(2+)</name>
        <dbReference type="ChEBI" id="CHEBI:29105"/>
    </cofactor>
</comment>
<dbReference type="GO" id="GO:0046872">
    <property type="term" value="F:metal ion binding"/>
    <property type="evidence" value="ECO:0007669"/>
    <property type="project" value="UniProtKB-KW"/>
</dbReference>
<dbReference type="AlphaFoldDB" id="A0A8J7MFQ7"/>
<comment type="caution">
    <text evidence="7">The sequence shown here is derived from an EMBL/GenBank/DDBJ whole genome shotgun (WGS) entry which is preliminary data.</text>
</comment>
<dbReference type="CDD" id="cd08659">
    <property type="entry name" value="M20_ArgE_DapE-like"/>
    <property type="match status" value="1"/>
</dbReference>
<evidence type="ECO:0000256" key="2">
    <source>
        <dbReference type="ARBA" id="ARBA00006247"/>
    </source>
</evidence>
<accession>A0A8J7MFQ7</accession>
<dbReference type="SUPFAM" id="SSF55031">
    <property type="entry name" value="Bacterial exopeptidase dimerisation domain"/>
    <property type="match status" value="1"/>
</dbReference>
<evidence type="ECO:0000256" key="3">
    <source>
        <dbReference type="ARBA" id="ARBA00022723"/>
    </source>
</evidence>
<dbReference type="Gene3D" id="3.40.630.10">
    <property type="entry name" value="Zn peptidases"/>
    <property type="match status" value="2"/>
</dbReference>
<gene>
    <name evidence="7" type="ORF">JIN82_12435</name>
</gene>
<evidence type="ECO:0000256" key="5">
    <source>
        <dbReference type="ARBA" id="ARBA00022833"/>
    </source>
</evidence>
<dbReference type="PANTHER" id="PTHR43808">
    <property type="entry name" value="ACETYLORNITHINE DEACETYLASE"/>
    <property type="match status" value="1"/>
</dbReference>
<dbReference type="GO" id="GO:0016787">
    <property type="term" value="F:hydrolase activity"/>
    <property type="evidence" value="ECO:0007669"/>
    <property type="project" value="UniProtKB-KW"/>
</dbReference>
<dbReference type="RefSeq" id="WP_200311975.1">
    <property type="nucleotide sequence ID" value="NZ_JAENIM010000042.1"/>
</dbReference>